<accession>A0ABM4BUV4</accession>
<dbReference type="RefSeq" id="XP_065652966.1">
    <property type="nucleotide sequence ID" value="XM_065796894.1"/>
</dbReference>
<dbReference type="PRINTS" id="PR01345">
    <property type="entry name" value="CERVTRCPTASE"/>
</dbReference>
<dbReference type="GeneID" id="136080279"/>
<proteinExistence type="predicted"/>
<reference evidence="2" key="1">
    <citation type="submission" date="2025-08" db="UniProtKB">
        <authorList>
            <consortium name="RefSeq"/>
        </authorList>
    </citation>
    <scope>IDENTIFICATION</scope>
</reference>
<organism evidence="1 2">
    <name type="scientific">Hydra vulgaris</name>
    <name type="common">Hydra</name>
    <name type="synonym">Hydra attenuata</name>
    <dbReference type="NCBI Taxonomy" id="6087"/>
    <lineage>
        <taxon>Eukaryota</taxon>
        <taxon>Metazoa</taxon>
        <taxon>Cnidaria</taxon>
        <taxon>Hydrozoa</taxon>
        <taxon>Hydroidolina</taxon>
        <taxon>Anthoathecata</taxon>
        <taxon>Aplanulata</taxon>
        <taxon>Hydridae</taxon>
        <taxon>Hydra</taxon>
    </lineage>
</organism>
<keyword evidence="1" id="KW-1185">Reference proteome</keyword>
<sequence length="191" mass="22286">MHFGKHNKNFEYCIKDSKLHSTTHEKDIGVLISNTMKWNQHVNMVVNKANSRLGLLSKSFTYKDKNTMKILYCTFVGSILEYASPIENPYNKNDIHKLEIVQQRATNFDKVFWYQQPKTAISISANDPAANIRGHKARVDFEQIKRNRPRKNFLTNSVAKWLNKLPEEIISAKSVKILKRKLDKHMDILKL</sequence>
<name>A0ABM4BUV4_HYDVU</name>
<evidence type="ECO:0000313" key="1">
    <source>
        <dbReference type="Proteomes" id="UP001652625"/>
    </source>
</evidence>
<evidence type="ECO:0000313" key="2">
    <source>
        <dbReference type="RefSeq" id="XP_065652966.1"/>
    </source>
</evidence>
<dbReference type="Proteomes" id="UP001652625">
    <property type="component" value="Chromosome 05"/>
</dbReference>
<protein>
    <submittedName>
        <fullName evidence="2">Uncharacterized protein LOC136080279</fullName>
    </submittedName>
</protein>
<gene>
    <name evidence="2" type="primary">LOC136080279</name>
</gene>
<dbReference type="PANTHER" id="PTHR33332">
    <property type="entry name" value="REVERSE TRANSCRIPTASE DOMAIN-CONTAINING PROTEIN"/>
    <property type="match status" value="1"/>
</dbReference>